<feature type="domain" description="Reverse transcriptase Ty1/copia-type" evidence="1">
    <location>
        <begin position="139"/>
        <end position="200"/>
    </location>
</feature>
<protein>
    <submittedName>
        <fullName evidence="2">Copia protein</fullName>
    </submittedName>
</protein>
<dbReference type="AlphaFoldDB" id="A0A371HDX4"/>
<name>A0A371HDX4_MUCPR</name>
<dbReference type="Proteomes" id="UP000257109">
    <property type="component" value="Unassembled WGS sequence"/>
</dbReference>
<keyword evidence="3" id="KW-1185">Reference proteome</keyword>
<dbReference type="EMBL" id="QJKJ01002860">
    <property type="protein sequence ID" value="RDY01003.1"/>
    <property type="molecule type" value="Genomic_DNA"/>
</dbReference>
<evidence type="ECO:0000313" key="3">
    <source>
        <dbReference type="Proteomes" id="UP000257109"/>
    </source>
</evidence>
<proteinExistence type="predicted"/>
<dbReference type="Pfam" id="PF07727">
    <property type="entry name" value="RVT_2"/>
    <property type="match status" value="1"/>
</dbReference>
<feature type="non-terminal residue" evidence="2">
    <location>
        <position position="1"/>
    </location>
</feature>
<dbReference type="OrthoDB" id="418237at2759"/>
<evidence type="ECO:0000259" key="1">
    <source>
        <dbReference type="Pfam" id="PF07727"/>
    </source>
</evidence>
<accession>A0A371HDX4</accession>
<dbReference type="InterPro" id="IPR013103">
    <property type="entry name" value="RVT_2"/>
</dbReference>
<organism evidence="2 3">
    <name type="scientific">Mucuna pruriens</name>
    <name type="common">Velvet bean</name>
    <name type="synonym">Dolichos pruriens</name>
    <dbReference type="NCBI Taxonomy" id="157652"/>
    <lineage>
        <taxon>Eukaryota</taxon>
        <taxon>Viridiplantae</taxon>
        <taxon>Streptophyta</taxon>
        <taxon>Embryophyta</taxon>
        <taxon>Tracheophyta</taxon>
        <taxon>Spermatophyta</taxon>
        <taxon>Magnoliopsida</taxon>
        <taxon>eudicotyledons</taxon>
        <taxon>Gunneridae</taxon>
        <taxon>Pentapetalae</taxon>
        <taxon>rosids</taxon>
        <taxon>fabids</taxon>
        <taxon>Fabales</taxon>
        <taxon>Fabaceae</taxon>
        <taxon>Papilionoideae</taxon>
        <taxon>50 kb inversion clade</taxon>
        <taxon>NPAAA clade</taxon>
        <taxon>indigoferoid/millettioid clade</taxon>
        <taxon>Phaseoleae</taxon>
        <taxon>Mucuna</taxon>
    </lineage>
</organism>
<evidence type="ECO:0000313" key="2">
    <source>
        <dbReference type="EMBL" id="RDY01003.1"/>
    </source>
</evidence>
<gene>
    <name evidence="2" type="primary">GIP</name>
    <name evidence="2" type="ORF">CR513_15730</name>
</gene>
<sequence length="310" mass="35547">MEAKEIDKQEELKKMKLNSKGIYKDIWTSGIKLGLLWPPLDSLEPSLSHGSFKYRDSFVIHAFLSDLSVASNICIKFKIKKTNTYHSKQQMLGNIQEKVRTRSTFKDQALVAILSEVEPKNIEDALVDEGWIKAMQEELDQFQKNDIEFEMSMMGQLKFFLGLQIKQAEDGIYIHQTNYLNELLKKFNLEYCKSMSTPMHPTSILSQDESNKKVDQSSYKVLESSWVLGISCMLGLIHDPGAWESACGGMPVVEDTLLRLDIEGPYALNKMHEKARIFQQMLNKGILHKASLKDHLSNIHLFALFHMVTR</sequence>
<comment type="caution">
    <text evidence="2">The sequence shown here is derived from an EMBL/GenBank/DDBJ whole genome shotgun (WGS) entry which is preliminary data.</text>
</comment>
<reference evidence="2" key="1">
    <citation type="submission" date="2018-05" db="EMBL/GenBank/DDBJ databases">
        <title>Draft genome of Mucuna pruriens seed.</title>
        <authorList>
            <person name="Nnadi N.E."/>
            <person name="Vos R."/>
            <person name="Hasami M.H."/>
            <person name="Devisetty U.K."/>
            <person name="Aguiy J.C."/>
        </authorList>
    </citation>
    <scope>NUCLEOTIDE SEQUENCE [LARGE SCALE GENOMIC DNA]</scope>
    <source>
        <strain evidence="2">JCA_2017</strain>
    </source>
</reference>